<dbReference type="InterPro" id="IPR054567">
    <property type="entry name" value="NNH7"/>
</dbReference>
<name>A0ABW2KGN0_9ACTN</name>
<dbReference type="Gene3D" id="3.40.50.300">
    <property type="entry name" value="P-loop containing nucleotide triphosphate hydrolases"/>
    <property type="match status" value="1"/>
</dbReference>
<evidence type="ECO:0000313" key="3">
    <source>
        <dbReference type="EMBL" id="MFC7328480.1"/>
    </source>
</evidence>
<dbReference type="Proteomes" id="UP001596540">
    <property type="component" value="Unassembled WGS sequence"/>
</dbReference>
<proteinExistence type="predicted"/>
<dbReference type="SUPFAM" id="SSF52540">
    <property type="entry name" value="P-loop containing nucleoside triphosphate hydrolases"/>
    <property type="match status" value="1"/>
</dbReference>
<dbReference type="Pfam" id="PF22738">
    <property type="entry name" value="NNH7"/>
    <property type="match status" value="1"/>
</dbReference>
<feature type="region of interest" description="Disordered" evidence="1">
    <location>
        <begin position="1048"/>
        <end position="1087"/>
    </location>
</feature>
<dbReference type="RefSeq" id="WP_379871138.1">
    <property type="nucleotide sequence ID" value="NZ_JBHTBH010000005.1"/>
</dbReference>
<protein>
    <submittedName>
        <fullName evidence="3">NACHT domain-containing protein</fullName>
    </submittedName>
</protein>
<accession>A0ABW2KGN0</accession>
<evidence type="ECO:0000313" key="4">
    <source>
        <dbReference type="Proteomes" id="UP001596540"/>
    </source>
</evidence>
<reference evidence="4" key="1">
    <citation type="journal article" date="2019" name="Int. J. Syst. Evol. Microbiol.">
        <title>The Global Catalogue of Microorganisms (GCM) 10K type strain sequencing project: providing services to taxonomists for standard genome sequencing and annotation.</title>
        <authorList>
            <consortium name="The Broad Institute Genomics Platform"/>
            <consortium name="The Broad Institute Genome Sequencing Center for Infectious Disease"/>
            <person name="Wu L."/>
            <person name="Ma J."/>
        </authorList>
    </citation>
    <scope>NUCLEOTIDE SEQUENCE [LARGE SCALE GENOMIC DNA]</scope>
    <source>
        <strain evidence="4">CGMCC 4.7382</strain>
    </source>
</reference>
<feature type="domain" description="NACHT N-terminal Helical" evidence="2">
    <location>
        <begin position="2"/>
        <end position="218"/>
    </location>
</feature>
<evidence type="ECO:0000256" key="1">
    <source>
        <dbReference type="SAM" id="MobiDB-lite"/>
    </source>
</evidence>
<dbReference type="InterPro" id="IPR027417">
    <property type="entry name" value="P-loop_NTPase"/>
</dbReference>
<keyword evidence="4" id="KW-1185">Reference proteome</keyword>
<dbReference type="EMBL" id="JBHTBH010000005">
    <property type="protein sequence ID" value="MFC7328480.1"/>
    <property type="molecule type" value="Genomic_DNA"/>
</dbReference>
<comment type="caution">
    <text evidence="3">The sequence shown here is derived from an EMBL/GenBank/DDBJ whole genome shotgun (WGS) entry which is preliminary data.</text>
</comment>
<organism evidence="3 4">
    <name type="scientific">Marinactinospora rubrisoli</name>
    <dbReference type="NCBI Taxonomy" id="2715399"/>
    <lineage>
        <taxon>Bacteria</taxon>
        <taxon>Bacillati</taxon>
        <taxon>Actinomycetota</taxon>
        <taxon>Actinomycetes</taxon>
        <taxon>Streptosporangiales</taxon>
        <taxon>Nocardiopsidaceae</taxon>
        <taxon>Marinactinospora</taxon>
    </lineage>
</organism>
<evidence type="ECO:0000259" key="2">
    <source>
        <dbReference type="Pfam" id="PF22738"/>
    </source>
</evidence>
<feature type="compositionally biased region" description="Polar residues" evidence="1">
    <location>
        <begin position="1060"/>
        <end position="1069"/>
    </location>
</feature>
<gene>
    <name evidence="3" type="ORF">ACFQRF_12080</name>
</gene>
<sequence>MAKPLSYADALRVLGKDDGRITGWAEALAGAAGDLSGLPGLGALGEQVVSQGTDAVRGIRDRITGVSRLDRTQRIEAAHAVIMIVSFFEALEEELEKENPGFRFRDLQFTREEQVALATGGPVRDGYAGVISSLAEFPLSPPKPGADNPADILRAFVLLAEITEEFVTGLADAPAWPGSRGHATPGSRRLAELALAKYEARYLSLMADVPEFAAWATVSAQRAVRWEIHEEAAARQRQWAELTTGLASLGEQLQAMSSGSPVDRLRADLAARHRAVLGHRILATAEVPPGFTLPSLGEAYLNPHGRVATVQPDSLVATDEWWEQHPVLDDLQPALVGLLTSLRATRFPIVILGHPGAGKSILTQVLAARLPAEDFLPIRVELRSVPADAPIQDQIERGIRAAIGDRVSWPELARSANGALPVVMLDGFDELLQATGVNRSDYLEHVREFQEREAELGRPVAVIVTSRTVVADRTRFPDHTPVIRLEPLSEGQIGRLLGIWNAGNSGMLRSRGLRPLTRDHVLQYRELAEQPLLLVMLLIFDAADNALQRRGTDLGRAELYERLLTGFAEREVRKHASYLSPNALDQAIADELRGLQVVAMAMFARHKQTVTAEELEADLKKLLPNSGVRAQRDGFQGAISDADQLLARFFFTHESQAVQGTRQRSTYEFLHATFGEYLTARMVTGVLDDLVEDRRRAARRRYAAPPDDGLFYALTSFAALAGRDAVVEFTDDLLTQHFTEHPEERAEYRALLIELFQAALYPNPERSYSGYQPHRMPITQRVAVHTANLATLLALIAPEGVDIAELYPNSAQPWQEWRGTAGLWRAMHGDDWHGFLSTVRIRHQGYWDGPGRSVITRERRTPVNVGECVGFELYSGYSGTRHELAITNPYDITVPAEGVTSGLLRSMAMRAHGAVARTVLMLGPYLRHVSTDLMRWRFDTVQGTSWTLAHDVLELRLADAHARPDERLDRFRRLLDVETLSRIQLLALRQAAEDLAAVGTDGSYGKALRDLVLDHLSGIRALAIPSEHQVVSVLAALRPHIEAPEKLDRVNGLPSVNPPRISTESTTESAYPRPDLHQSGHYGTSAG</sequence>